<name>A0A1F7ZZ73_9EURO</name>
<protein>
    <submittedName>
        <fullName evidence="1">Uncharacterized protein</fullName>
    </submittedName>
</protein>
<comment type="caution">
    <text evidence="1">The sequence shown here is derived from an EMBL/GenBank/DDBJ whole genome shotgun (WGS) entry which is preliminary data.</text>
</comment>
<dbReference type="AlphaFoldDB" id="A0A1F7ZZ73"/>
<dbReference type="Proteomes" id="UP000179179">
    <property type="component" value="Unassembled WGS sequence"/>
</dbReference>
<evidence type="ECO:0000313" key="1">
    <source>
        <dbReference type="EMBL" id="OGM44756.1"/>
    </source>
</evidence>
<dbReference type="EMBL" id="LYCR01000051">
    <property type="protein sequence ID" value="OGM44756.1"/>
    <property type="molecule type" value="Genomic_DNA"/>
</dbReference>
<evidence type="ECO:0000313" key="2">
    <source>
        <dbReference type="Proteomes" id="UP000179179"/>
    </source>
</evidence>
<accession>A0A1F7ZZ73</accession>
<organism evidence="1 2">
    <name type="scientific">Aspergillus bombycis</name>
    <dbReference type="NCBI Taxonomy" id="109264"/>
    <lineage>
        <taxon>Eukaryota</taxon>
        <taxon>Fungi</taxon>
        <taxon>Dikarya</taxon>
        <taxon>Ascomycota</taxon>
        <taxon>Pezizomycotina</taxon>
        <taxon>Eurotiomycetes</taxon>
        <taxon>Eurotiomycetidae</taxon>
        <taxon>Eurotiales</taxon>
        <taxon>Aspergillaceae</taxon>
        <taxon>Aspergillus</taxon>
    </lineage>
</organism>
<sequence length="287" mass="32838">MYALGRRCPRRQRRWAEHIFWNPHRDSGPGEWIPHAQSSQVAEQRRTVTAYHGSVDVQGESHTIIHGRLRPESTSFASSLVSECRFQGVKWKSRLPWVSILIQFRSPMPDISDPAIHAFSPQGTYSLLPIDQEKSHERHGDLSAGAERMGLSLKTSYGWSKTVNRKDTNDTKIKGMKICNTYGEPIGVKWTLEENPATQTGVPAYLRAAIRLERQEDFKYEADVKVEYEVDRKSWKERFFGARDKNDPILYKPANAPINRLPLQYDKNDLGCVDMEGLFDAAVHTIL</sequence>
<dbReference type="RefSeq" id="XP_022388473.1">
    <property type="nucleotide sequence ID" value="XM_022534473.1"/>
</dbReference>
<reference evidence="1 2" key="1">
    <citation type="journal article" date="2016" name="Genome Biol. Evol.">
        <title>Draft genome sequence of an aflatoxigenic Aspergillus species, A. bombycis.</title>
        <authorList>
            <person name="Moore G.G."/>
            <person name="Mack B.M."/>
            <person name="Beltz S.B."/>
            <person name="Gilbert M.K."/>
        </authorList>
    </citation>
    <scope>NUCLEOTIDE SEQUENCE [LARGE SCALE GENOMIC DNA]</scope>
    <source>
        <strain evidence="2">NRRL 26010</strain>
    </source>
</reference>
<dbReference type="GeneID" id="34450734"/>
<keyword evidence="2" id="KW-1185">Reference proteome</keyword>
<gene>
    <name evidence="1" type="ORF">ABOM_007344</name>
</gene>
<dbReference type="OrthoDB" id="3796612at2759"/>
<dbReference type="STRING" id="109264.A0A1F7ZZ73"/>
<proteinExistence type="predicted"/>